<dbReference type="EMBL" id="HG996476">
    <property type="protein sequence ID" value="CAG1854269.1"/>
    <property type="molecule type" value="Genomic_DNA"/>
</dbReference>
<evidence type="ECO:0000256" key="14">
    <source>
        <dbReference type="SAM" id="MobiDB-lite"/>
    </source>
</evidence>
<reference evidence="17" key="1">
    <citation type="submission" date="2021-03" db="EMBL/GenBank/DDBJ databases">
        <authorList>
            <consortium name="Genoscope - CEA"/>
            <person name="William W."/>
        </authorList>
    </citation>
    <scope>NUCLEOTIDE SEQUENCE</scope>
    <source>
        <strain evidence="17">Doubled-haploid Pahang</strain>
    </source>
</reference>
<keyword evidence="12" id="KW-0464">Manganese</keyword>
<comment type="cofactor">
    <cofactor evidence="2">
        <name>Mg(2+)</name>
        <dbReference type="ChEBI" id="CHEBI:18420"/>
    </cofactor>
</comment>
<evidence type="ECO:0000313" key="19">
    <source>
        <dbReference type="Proteomes" id="UP000012960"/>
    </source>
</evidence>
<comment type="similarity">
    <text evidence="3">Belongs to the PPR family. P subfamily.</text>
</comment>
<evidence type="ECO:0000256" key="8">
    <source>
        <dbReference type="ARBA" id="ARBA00022737"/>
    </source>
</evidence>
<evidence type="ECO:0000256" key="1">
    <source>
        <dbReference type="ARBA" id="ARBA00000928"/>
    </source>
</evidence>
<name>A0A804KYZ1_MUSAM</name>
<accession>A0A804KYZ1</accession>
<feature type="compositionally biased region" description="Basic and acidic residues" evidence="14">
    <location>
        <begin position="138"/>
        <end position="149"/>
    </location>
</feature>
<dbReference type="PANTHER" id="PTHR13547">
    <property type="match status" value="1"/>
</dbReference>
<dbReference type="Gene3D" id="1.25.40.10">
    <property type="entry name" value="Tetratricopeptide repeat domain"/>
    <property type="match status" value="1"/>
</dbReference>
<dbReference type="InterPro" id="IPR031595">
    <property type="entry name" value="PRORP_C"/>
</dbReference>
<dbReference type="OrthoDB" id="46913at2759"/>
<evidence type="ECO:0000256" key="5">
    <source>
        <dbReference type="ARBA" id="ARBA00022694"/>
    </source>
</evidence>
<dbReference type="InParanoid" id="A0A804KYZ1"/>
<feature type="domain" description="PROP1-like PPR" evidence="16">
    <location>
        <begin position="156"/>
        <end position="216"/>
    </location>
</feature>
<dbReference type="FunFam" id="1.25.40.10:FF:003531">
    <property type="entry name" value="Uncharacterized protein"/>
    <property type="match status" value="1"/>
</dbReference>
<feature type="region of interest" description="Disordered" evidence="14">
    <location>
        <begin position="75"/>
        <end position="159"/>
    </location>
</feature>
<evidence type="ECO:0000256" key="6">
    <source>
        <dbReference type="ARBA" id="ARBA00022722"/>
    </source>
</evidence>
<evidence type="ECO:0000256" key="3">
    <source>
        <dbReference type="ARBA" id="ARBA00007626"/>
    </source>
</evidence>
<dbReference type="InterPro" id="IPR011990">
    <property type="entry name" value="TPR-like_helical_dom_sf"/>
</dbReference>
<dbReference type="AlphaFoldDB" id="A0A804KYZ1"/>
<dbReference type="PROSITE" id="PS51375">
    <property type="entry name" value="PPR"/>
    <property type="match status" value="1"/>
</dbReference>
<evidence type="ECO:0000256" key="7">
    <source>
        <dbReference type="ARBA" id="ARBA00022723"/>
    </source>
</evidence>
<reference evidence="18" key="2">
    <citation type="submission" date="2021-05" db="UniProtKB">
        <authorList>
            <consortium name="EnsemblPlants"/>
        </authorList>
    </citation>
    <scope>IDENTIFICATION</scope>
    <source>
        <strain evidence="18">subsp. malaccensis</strain>
    </source>
</reference>
<dbReference type="InterPro" id="IPR033443">
    <property type="entry name" value="PROP1-like_PPR_dom"/>
</dbReference>
<evidence type="ECO:0000256" key="10">
    <source>
        <dbReference type="ARBA" id="ARBA00022833"/>
    </source>
</evidence>
<keyword evidence="9" id="KW-0378">Hydrolase</keyword>
<evidence type="ECO:0000259" key="16">
    <source>
        <dbReference type="Pfam" id="PF17177"/>
    </source>
</evidence>
<dbReference type="Gene3D" id="3.40.50.11980">
    <property type="match status" value="1"/>
</dbReference>
<sequence length="784" mass="87804">MASVLSIPFQRELLASFTSRPKYQSPFALKSHSFSHFLTLSPLGRTIVDDFSKISAARTPATNVDERIALGVQTHDRRAKHQRTQGDERVGRNGGRDEGGTASEVKNVELGVAKQRPAFQRSRGEGTARKSKKMTPWVRRDKETEEERRMKKKSKKPKLREDEIDLRVKLDMCSKTGDVMGAIALYDSAVKEGIKLKQYHYNVLLYLCSAAAIGVIHPAKSGSSGSNPHYSSDESSSKHSAEAGEEDGELVHEENAQHTSESNGALIKDASQGARKDGVPIQVSEDIRDYARTRGLEIYEKMCLEKIPMSEAALTSVARVAMSMGNGDMAFEIVKQMKPLGVTPKLRSYGPALLTFCNDGDVDKAFEVEAHMSQNGVHPEEPELEALMRASVAARRGEKVYYLLHKLRTNVRQVSPSTAAVLEAWFRSAAASRLGKRKWDVQAVAEAIENGGGGWHGQGWLGKGKWNVSHTGVSTDGVCMACGDKLVTMDLDPIETENFANSVASLANKRERNSNFHKFQKWLDYYGPFEAVVDAANIGLFSQRRFSINKVNAVVNAIRQKLPMKRWPLIIVHNKRLTGGKMNAPLNMKLLEKWKYADAIYETPTGSNDDWYWLYAAIKCKCLIVTNDEMRDHIFQVLGNDFFPRWKERHQVHFSFHEGSFEFDMPPPCSIVIQENERGHWHIPISTVQEQERERTWLCVTRAHKAIEESSNPPRESCVPNTSSNPAASYVEAKNCVASKEHSKKTSRSSLRCKVDCKANELHTVISDIEAAEKLHNCVIDFQI</sequence>
<dbReference type="GO" id="GO:0046872">
    <property type="term" value="F:metal ion binding"/>
    <property type="evidence" value="ECO:0007669"/>
    <property type="project" value="UniProtKB-KW"/>
</dbReference>
<keyword evidence="10" id="KW-0862">Zinc</keyword>
<evidence type="ECO:0000259" key="15">
    <source>
        <dbReference type="Pfam" id="PF16953"/>
    </source>
</evidence>
<dbReference type="Proteomes" id="UP000012960">
    <property type="component" value="Unplaced"/>
</dbReference>
<evidence type="ECO:0000256" key="13">
    <source>
        <dbReference type="PROSITE-ProRule" id="PRU00708"/>
    </source>
</evidence>
<dbReference type="OMA" id="KMGQHHY"/>
<feature type="repeat" description="PPR" evidence="13">
    <location>
        <begin position="345"/>
        <end position="379"/>
    </location>
</feature>
<dbReference type="GO" id="GO:0001682">
    <property type="term" value="P:tRNA 5'-leader removal"/>
    <property type="evidence" value="ECO:0000318"/>
    <property type="project" value="GO_Central"/>
</dbReference>
<evidence type="ECO:0000256" key="11">
    <source>
        <dbReference type="ARBA" id="ARBA00022842"/>
    </source>
</evidence>
<dbReference type="GO" id="GO:0004526">
    <property type="term" value="F:ribonuclease P activity"/>
    <property type="evidence" value="ECO:0000318"/>
    <property type="project" value="GO_Central"/>
</dbReference>
<keyword evidence="8" id="KW-0677">Repeat</keyword>
<keyword evidence="11" id="KW-0460">Magnesium</keyword>
<feature type="domain" description="PROP1-like PPR" evidence="16">
    <location>
        <begin position="290"/>
        <end position="432"/>
    </location>
</feature>
<dbReference type="Gramene" id="Ma10_t22060.1">
    <property type="protein sequence ID" value="Ma10_p22060.1"/>
    <property type="gene ID" value="Ma10_g22060"/>
</dbReference>
<evidence type="ECO:0000256" key="12">
    <source>
        <dbReference type="ARBA" id="ARBA00023211"/>
    </source>
</evidence>
<dbReference type="FunFam" id="3.40.50.11980:FF:000002">
    <property type="entry name" value="Proteinaceous RNase P 2"/>
    <property type="match status" value="1"/>
</dbReference>
<keyword evidence="5" id="KW-0819">tRNA processing</keyword>
<dbReference type="KEGG" id="mus:103968923"/>
<feature type="region of interest" description="Disordered" evidence="14">
    <location>
        <begin position="219"/>
        <end position="262"/>
    </location>
</feature>
<feature type="compositionally biased region" description="Basic and acidic residues" evidence="14">
    <location>
        <begin position="84"/>
        <end position="99"/>
    </location>
</feature>
<evidence type="ECO:0000256" key="9">
    <source>
        <dbReference type="ARBA" id="ARBA00022801"/>
    </source>
</evidence>
<dbReference type="EC" id="3.1.26.5" evidence="4"/>
<feature type="domain" description="PRORP" evidence="15">
    <location>
        <begin position="474"/>
        <end position="699"/>
    </location>
</feature>
<keyword evidence="7" id="KW-0479">Metal-binding</keyword>
<keyword evidence="19" id="KW-1185">Reference proteome</keyword>
<dbReference type="InterPro" id="IPR002885">
    <property type="entry name" value="PPR_rpt"/>
</dbReference>
<evidence type="ECO:0000313" key="17">
    <source>
        <dbReference type="EMBL" id="CAG1854269.1"/>
    </source>
</evidence>
<evidence type="ECO:0000256" key="2">
    <source>
        <dbReference type="ARBA" id="ARBA00001946"/>
    </source>
</evidence>
<proteinExistence type="inferred from homology"/>
<dbReference type="EnsemblPlants" id="Ma10_t22060.1">
    <property type="protein sequence ID" value="Ma10_p22060.1"/>
    <property type="gene ID" value="Ma10_g22060"/>
</dbReference>
<gene>
    <name evidence="17" type="ORF">GSMUA_324950.1</name>
</gene>
<feature type="compositionally biased region" description="Basic and acidic residues" evidence="14">
    <location>
        <begin position="231"/>
        <end position="242"/>
    </location>
</feature>
<dbReference type="PANTHER" id="PTHR13547:SF7">
    <property type="entry name" value="RIBONUCLEASE P"/>
    <property type="match status" value="1"/>
</dbReference>
<evidence type="ECO:0000256" key="4">
    <source>
        <dbReference type="ARBA" id="ARBA00012179"/>
    </source>
</evidence>
<protein>
    <recommendedName>
        <fullName evidence="4">ribonuclease P</fullName>
        <ecNumber evidence="4">3.1.26.5</ecNumber>
    </recommendedName>
</protein>
<keyword evidence="6" id="KW-0540">Nuclease</keyword>
<dbReference type="Pfam" id="PF16953">
    <property type="entry name" value="PRORP"/>
    <property type="match status" value="1"/>
</dbReference>
<evidence type="ECO:0000313" key="18">
    <source>
        <dbReference type="EnsemblPlants" id="Ma10_p22060.1"/>
    </source>
</evidence>
<dbReference type="FunCoup" id="A0A804KYZ1">
    <property type="interactions" value="1"/>
</dbReference>
<organism evidence="18 19">
    <name type="scientific">Musa acuminata subsp. malaccensis</name>
    <name type="common">Wild banana</name>
    <name type="synonym">Musa malaccensis</name>
    <dbReference type="NCBI Taxonomy" id="214687"/>
    <lineage>
        <taxon>Eukaryota</taxon>
        <taxon>Viridiplantae</taxon>
        <taxon>Streptophyta</taxon>
        <taxon>Embryophyta</taxon>
        <taxon>Tracheophyta</taxon>
        <taxon>Spermatophyta</taxon>
        <taxon>Magnoliopsida</taxon>
        <taxon>Liliopsida</taxon>
        <taxon>Zingiberales</taxon>
        <taxon>Musaceae</taxon>
        <taxon>Musa</taxon>
    </lineage>
</organism>
<dbReference type="Pfam" id="PF17177">
    <property type="entry name" value="PPR_long"/>
    <property type="match status" value="2"/>
</dbReference>
<comment type="catalytic activity">
    <reaction evidence="1">
        <text>Endonucleolytic cleavage of RNA, removing 5'-extranucleotides from tRNA precursor.</text>
        <dbReference type="EC" id="3.1.26.5"/>
    </reaction>
</comment>